<dbReference type="GO" id="GO:0046872">
    <property type="term" value="F:metal ion binding"/>
    <property type="evidence" value="ECO:0007669"/>
    <property type="project" value="UniProtKB-KW"/>
</dbReference>
<evidence type="ECO:0000256" key="4">
    <source>
        <dbReference type="ARBA" id="ARBA00022723"/>
    </source>
</evidence>
<comment type="caution">
    <text evidence="9">The sequence shown here is derived from an EMBL/GenBank/DDBJ whole genome shotgun (WGS) entry which is preliminary data.</text>
</comment>
<keyword evidence="10" id="KW-1185">Reference proteome</keyword>
<dbReference type="AlphaFoldDB" id="A0A6M0RW05"/>
<evidence type="ECO:0000313" key="10">
    <source>
        <dbReference type="Proteomes" id="UP000481033"/>
    </source>
</evidence>
<dbReference type="Pfam" id="PF01937">
    <property type="entry name" value="ARMT1-like_dom"/>
    <property type="match status" value="1"/>
</dbReference>
<organism evidence="9 10">
    <name type="scientific">Adonisia turfae CCMR0081</name>
    <dbReference type="NCBI Taxonomy" id="2292702"/>
    <lineage>
        <taxon>Bacteria</taxon>
        <taxon>Bacillati</taxon>
        <taxon>Cyanobacteriota</taxon>
        <taxon>Adonisia</taxon>
        <taxon>Adonisia turfae</taxon>
    </lineage>
</organism>
<dbReference type="GO" id="GO:0016791">
    <property type="term" value="F:phosphatase activity"/>
    <property type="evidence" value="ECO:0007669"/>
    <property type="project" value="TreeGrafter"/>
</dbReference>
<keyword evidence="4" id="KW-0479">Metal-binding</keyword>
<keyword evidence="6" id="KW-0464">Manganese</keyword>
<evidence type="ECO:0000256" key="6">
    <source>
        <dbReference type="ARBA" id="ARBA00023211"/>
    </source>
</evidence>
<evidence type="ECO:0000256" key="7">
    <source>
        <dbReference type="ARBA" id="ARBA00048809"/>
    </source>
</evidence>
<comment type="similarity">
    <text evidence="3">Belongs to the damage-control phosphatase family. Sugar phosphate phosphatase III subfamily.</text>
</comment>
<proteinExistence type="inferred from homology"/>
<reference evidence="9 10" key="1">
    <citation type="journal article" date="2020" name="Microb. Ecol.">
        <title>Ecogenomics of the Marine Benthic Filamentous Cyanobacterium Adonisia.</title>
        <authorList>
            <person name="Walter J.M."/>
            <person name="Coutinho F.H."/>
            <person name="Leomil L."/>
            <person name="Hargreaves P.I."/>
            <person name="Campeao M.E."/>
            <person name="Vieira V.V."/>
            <person name="Silva B.S."/>
            <person name="Fistarol G.O."/>
            <person name="Salomon P.S."/>
            <person name="Sawabe T."/>
            <person name="Mino S."/>
            <person name="Hosokawa M."/>
            <person name="Miyashita H."/>
            <person name="Maruyama F."/>
            <person name="van Verk M.C."/>
            <person name="Dutilh B.E."/>
            <person name="Thompson C.C."/>
            <person name="Thompson F.L."/>
        </authorList>
    </citation>
    <scope>NUCLEOTIDE SEQUENCE [LARGE SCALE GENOMIC DNA]</scope>
    <source>
        <strain evidence="9 10">CCMR0081</strain>
    </source>
</reference>
<dbReference type="RefSeq" id="WP_163702955.1">
    <property type="nucleotide sequence ID" value="NZ_QXHD01000004.1"/>
</dbReference>
<evidence type="ECO:0000256" key="1">
    <source>
        <dbReference type="ARBA" id="ARBA00001326"/>
    </source>
</evidence>
<gene>
    <name evidence="9" type="ORF">DXZ20_33270</name>
</gene>
<keyword evidence="5" id="KW-0378">Hydrolase</keyword>
<dbReference type="GO" id="GO:0006974">
    <property type="term" value="P:DNA damage response"/>
    <property type="evidence" value="ECO:0007669"/>
    <property type="project" value="TreeGrafter"/>
</dbReference>
<sequence length="387" mass="44144">MNTSINTPDPIKRIRGEGFVDYTITRRLPKILSTIEKQLEDHRQLEAAQRLLQSVMEGSPIDTKIFSCPTAYWENYLDHLSRLTWNDLSFFDLEFLFYHRLNSIAGYFDNGVDVFWPTRQRALAEAIPALDSGLEKILQLSDTDLLKTTIRCSLFANEADYSQLITSRSDSNLWNDRVLLDESDEFISCLEQHPVKGDIHIIADNAGHELCWDLVMVDALLRSFNNIRVIIHVKPWPMFVSDALSIDVEETLNRFVDENLSEGICLMGQRLRSAMDCDRLLIQAEADWGEPRHFSALNDDLSNTLSNSTIVISKGDLNYRRFVQDRQWPMDTPVEIATYGVPFKALALRVLKSDALIGIDLSIAETAAAKFDNWRTRGHFAVIQSLG</sequence>
<accession>A0A6M0RW05</accession>
<comment type="cofactor">
    <cofactor evidence="2">
        <name>Mn(2+)</name>
        <dbReference type="ChEBI" id="CHEBI:29035"/>
    </cofactor>
</comment>
<comment type="catalytic activity">
    <reaction evidence="7">
        <text>beta-D-fructose 6-phosphate = dihydroxyacetone + D-glyceraldehyde 3-phosphate</text>
        <dbReference type="Rhea" id="RHEA:28002"/>
        <dbReference type="ChEBI" id="CHEBI:16016"/>
        <dbReference type="ChEBI" id="CHEBI:57634"/>
        <dbReference type="ChEBI" id="CHEBI:59776"/>
    </reaction>
</comment>
<dbReference type="InterPro" id="IPR002791">
    <property type="entry name" value="ARMT1-like_metal-bd"/>
</dbReference>
<dbReference type="EMBL" id="QXHD01000004">
    <property type="protein sequence ID" value="NEZ60427.1"/>
    <property type="molecule type" value="Genomic_DNA"/>
</dbReference>
<dbReference type="InterPro" id="IPR036075">
    <property type="entry name" value="ARMT-1-like_metal-bd_sf"/>
</dbReference>
<evidence type="ECO:0000259" key="8">
    <source>
        <dbReference type="Pfam" id="PF01937"/>
    </source>
</evidence>
<dbReference type="PANTHER" id="PTHR12260">
    <property type="entry name" value="DAMAGE-CONTROL PHOSPHATASE ARMT1"/>
    <property type="match status" value="1"/>
</dbReference>
<dbReference type="PANTHER" id="PTHR12260:SF6">
    <property type="entry name" value="DAMAGE-CONTROL PHOSPHATASE ARMT1"/>
    <property type="match status" value="1"/>
</dbReference>
<dbReference type="InterPro" id="IPR039763">
    <property type="entry name" value="ARMT1"/>
</dbReference>
<name>A0A6M0RW05_9CYAN</name>
<dbReference type="Proteomes" id="UP000481033">
    <property type="component" value="Unassembled WGS sequence"/>
</dbReference>
<evidence type="ECO:0000256" key="5">
    <source>
        <dbReference type="ARBA" id="ARBA00022801"/>
    </source>
</evidence>
<evidence type="ECO:0000313" key="9">
    <source>
        <dbReference type="EMBL" id="NEZ60427.1"/>
    </source>
</evidence>
<evidence type="ECO:0000256" key="3">
    <source>
        <dbReference type="ARBA" id="ARBA00009519"/>
    </source>
</evidence>
<evidence type="ECO:0000256" key="2">
    <source>
        <dbReference type="ARBA" id="ARBA00001936"/>
    </source>
</evidence>
<feature type="domain" description="Damage-control phosphatase ARMT1-like metal-binding" evidence="8">
    <location>
        <begin position="23"/>
        <end position="358"/>
    </location>
</feature>
<protein>
    <submittedName>
        <fullName evidence="9">DUF89 family protein</fullName>
    </submittedName>
</protein>
<dbReference type="SUPFAM" id="SSF111321">
    <property type="entry name" value="AF1104-like"/>
    <property type="match status" value="1"/>
</dbReference>
<dbReference type="Gene3D" id="3.40.50.10880">
    <property type="entry name" value="Uncharacterised protein PF01937, DUF89, domain 3"/>
    <property type="match status" value="1"/>
</dbReference>
<comment type="catalytic activity">
    <reaction evidence="1">
        <text>beta-D-fructose 1-phosphate + H2O = D-fructose + phosphate</text>
        <dbReference type="Rhea" id="RHEA:35603"/>
        <dbReference type="ChEBI" id="CHEBI:15377"/>
        <dbReference type="ChEBI" id="CHEBI:37721"/>
        <dbReference type="ChEBI" id="CHEBI:43474"/>
        <dbReference type="ChEBI" id="CHEBI:138881"/>
    </reaction>
</comment>